<evidence type="ECO:0000313" key="2">
    <source>
        <dbReference type="EMBL" id="TYB71964.1"/>
    </source>
</evidence>
<evidence type="ECO:0000259" key="1">
    <source>
        <dbReference type="PROSITE" id="PS50943"/>
    </source>
</evidence>
<dbReference type="EMBL" id="VSKL01000005">
    <property type="protein sequence ID" value="TYB71964.1"/>
    <property type="molecule type" value="Genomic_DNA"/>
</dbReference>
<proteinExistence type="predicted"/>
<dbReference type="Pfam" id="PF01381">
    <property type="entry name" value="HTH_3"/>
    <property type="match status" value="1"/>
</dbReference>
<keyword evidence="3" id="KW-1185">Reference proteome</keyword>
<gene>
    <name evidence="2" type="ORF">ES675_12415</name>
</gene>
<dbReference type="InterPro" id="IPR001387">
    <property type="entry name" value="Cro/C1-type_HTH"/>
</dbReference>
<accession>A0A5D0QUT6</accession>
<dbReference type="CDD" id="cd00093">
    <property type="entry name" value="HTH_XRE"/>
    <property type="match status" value="1"/>
</dbReference>
<sequence>MKSWDRNNVIATFVRNRRKEANYTQIELADLTGIGLRFLRELEQGKPNVMTDKVNQLLQFFRHTLTPTPINNETRSNLDK</sequence>
<dbReference type="SUPFAM" id="SSF47413">
    <property type="entry name" value="lambda repressor-like DNA-binding domains"/>
    <property type="match status" value="1"/>
</dbReference>
<dbReference type="Proteomes" id="UP000324358">
    <property type="component" value="Unassembled WGS sequence"/>
</dbReference>
<dbReference type="OrthoDB" id="1122334at2"/>
<dbReference type="Gene3D" id="1.10.260.40">
    <property type="entry name" value="lambda repressor-like DNA-binding domains"/>
    <property type="match status" value="1"/>
</dbReference>
<dbReference type="InterPro" id="IPR010982">
    <property type="entry name" value="Lambda_DNA-bd_dom_sf"/>
</dbReference>
<name>A0A5D0QUT6_9FLAO</name>
<evidence type="ECO:0000313" key="3">
    <source>
        <dbReference type="Proteomes" id="UP000324358"/>
    </source>
</evidence>
<organism evidence="2 3">
    <name type="scientific">Bizionia algoritergicola</name>
    <dbReference type="NCBI Taxonomy" id="291187"/>
    <lineage>
        <taxon>Bacteria</taxon>
        <taxon>Pseudomonadati</taxon>
        <taxon>Bacteroidota</taxon>
        <taxon>Flavobacteriia</taxon>
        <taxon>Flavobacteriales</taxon>
        <taxon>Flavobacteriaceae</taxon>
        <taxon>Bizionia</taxon>
    </lineage>
</organism>
<dbReference type="PROSITE" id="PS50943">
    <property type="entry name" value="HTH_CROC1"/>
    <property type="match status" value="1"/>
</dbReference>
<dbReference type="RefSeq" id="WP_066256619.1">
    <property type="nucleotide sequence ID" value="NZ_VSKL01000005.1"/>
</dbReference>
<dbReference type="SMART" id="SM00530">
    <property type="entry name" value="HTH_XRE"/>
    <property type="match status" value="1"/>
</dbReference>
<feature type="domain" description="HTH cro/C1-type" evidence="1">
    <location>
        <begin position="14"/>
        <end position="70"/>
    </location>
</feature>
<protein>
    <submittedName>
        <fullName evidence="2">Helix-turn-helix transcriptional regulator</fullName>
    </submittedName>
</protein>
<dbReference type="GO" id="GO:0003677">
    <property type="term" value="F:DNA binding"/>
    <property type="evidence" value="ECO:0007669"/>
    <property type="project" value="InterPro"/>
</dbReference>
<dbReference type="AlphaFoldDB" id="A0A5D0QUT6"/>
<comment type="caution">
    <text evidence="2">The sequence shown here is derived from an EMBL/GenBank/DDBJ whole genome shotgun (WGS) entry which is preliminary data.</text>
</comment>
<reference evidence="2 3" key="1">
    <citation type="submission" date="2019-08" db="EMBL/GenBank/DDBJ databases">
        <title>Genomes of Antarctic Bizionia species.</title>
        <authorList>
            <person name="Bowman J.P."/>
        </authorList>
    </citation>
    <scope>NUCLEOTIDE SEQUENCE [LARGE SCALE GENOMIC DNA]</scope>
    <source>
        <strain evidence="2 3">APA-1</strain>
    </source>
</reference>